<organism evidence="1 2">
    <name type="scientific">Bordetella genomosp. 13</name>
    <dbReference type="NCBI Taxonomy" id="463040"/>
    <lineage>
        <taxon>Bacteria</taxon>
        <taxon>Pseudomonadati</taxon>
        <taxon>Pseudomonadota</taxon>
        <taxon>Betaproteobacteria</taxon>
        <taxon>Burkholderiales</taxon>
        <taxon>Alcaligenaceae</taxon>
        <taxon>Bordetella</taxon>
    </lineage>
</organism>
<evidence type="ECO:0008006" key="3">
    <source>
        <dbReference type="Google" id="ProtNLM"/>
    </source>
</evidence>
<name>A0A1W6ZBW3_9BORD</name>
<sequence>MPTRCLDTLFDDGLLDLPRLRVLCPDPAQMRRLLTMAVEHMRVDHQHVQHALLRGDPLAAAQRLHHIQGAVCMLCVTGHPLVEQLDDARAALLDDPHGRRAAQALQHVQSGLQRLDAQLHAALQALQV</sequence>
<dbReference type="KEGG" id="bgm:CAL15_09710"/>
<dbReference type="InterPro" id="IPR036641">
    <property type="entry name" value="HPT_dom_sf"/>
</dbReference>
<dbReference type="Proteomes" id="UP000194161">
    <property type="component" value="Chromosome"/>
</dbReference>
<reference evidence="1 2" key="1">
    <citation type="submission" date="2017-05" db="EMBL/GenBank/DDBJ databases">
        <title>Complete and WGS of Bordetella genogroups.</title>
        <authorList>
            <person name="Spilker T."/>
            <person name="LiPuma J."/>
        </authorList>
    </citation>
    <scope>NUCLEOTIDE SEQUENCE [LARGE SCALE GENOMIC DNA]</scope>
    <source>
        <strain evidence="1 2">AU7206</strain>
    </source>
</reference>
<evidence type="ECO:0000313" key="1">
    <source>
        <dbReference type="EMBL" id="ARP94640.1"/>
    </source>
</evidence>
<proteinExistence type="predicted"/>
<accession>A0A1W6ZBW3</accession>
<protein>
    <recommendedName>
        <fullName evidence="3">HPt domain-containing protein</fullName>
    </recommendedName>
</protein>
<evidence type="ECO:0000313" key="2">
    <source>
        <dbReference type="Proteomes" id="UP000194161"/>
    </source>
</evidence>
<dbReference type="AlphaFoldDB" id="A0A1W6ZBW3"/>
<keyword evidence="2" id="KW-1185">Reference proteome</keyword>
<dbReference type="GO" id="GO:0000160">
    <property type="term" value="P:phosphorelay signal transduction system"/>
    <property type="evidence" value="ECO:0007669"/>
    <property type="project" value="InterPro"/>
</dbReference>
<gene>
    <name evidence="1" type="ORF">CAL15_09710</name>
</gene>
<dbReference type="RefSeq" id="WP_086078406.1">
    <property type="nucleotide sequence ID" value="NZ_CP021111.1"/>
</dbReference>
<dbReference type="EMBL" id="CP021111">
    <property type="protein sequence ID" value="ARP94640.1"/>
    <property type="molecule type" value="Genomic_DNA"/>
</dbReference>
<dbReference type="Gene3D" id="1.20.120.160">
    <property type="entry name" value="HPT domain"/>
    <property type="match status" value="1"/>
</dbReference>
<dbReference type="OrthoDB" id="9883279at2"/>
<dbReference type="SUPFAM" id="SSF47226">
    <property type="entry name" value="Histidine-containing phosphotransfer domain, HPT domain"/>
    <property type="match status" value="1"/>
</dbReference>